<accession>A0A839AQ47</accession>
<evidence type="ECO:0000313" key="2">
    <source>
        <dbReference type="EMBL" id="MBA6157202.1"/>
    </source>
</evidence>
<dbReference type="Proteomes" id="UP000563906">
    <property type="component" value="Unassembled WGS sequence"/>
</dbReference>
<dbReference type="Pfam" id="PF09346">
    <property type="entry name" value="SMI1_KNR4"/>
    <property type="match status" value="1"/>
</dbReference>
<name>A0A839AQ47_9FLAO</name>
<reference evidence="2 3" key="1">
    <citation type="submission" date="2020-07" db="EMBL/GenBank/DDBJ databases">
        <title>Bacterium isolated from marine sediment.</title>
        <authorList>
            <person name="Shang D."/>
            <person name="Du Z.-J."/>
        </authorList>
    </citation>
    <scope>NUCLEOTIDE SEQUENCE [LARGE SCALE GENOMIC DNA]</scope>
    <source>
        <strain evidence="2 3">S7007</strain>
    </source>
</reference>
<organism evidence="2 3">
    <name type="scientific">Tenacibaculum pelagium</name>
    <dbReference type="NCBI Taxonomy" id="2759527"/>
    <lineage>
        <taxon>Bacteria</taxon>
        <taxon>Pseudomonadati</taxon>
        <taxon>Bacteroidota</taxon>
        <taxon>Flavobacteriia</taxon>
        <taxon>Flavobacteriales</taxon>
        <taxon>Flavobacteriaceae</taxon>
        <taxon>Tenacibaculum</taxon>
    </lineage>
</organism>
<protein>
    <recommendedName>
        <fullName evidence="1">Knr4/Smi1-like domain-containing protein</fullName>
    </recommendedName>
</protein>
<dbReference type="SUPFAM" id="SSF160631">
    <property type="entry name" value="SMI1/KNR4-like"/>
    <property type="match status" value="1"/>
</dbReference>
<dbReference type="RefSeq" id="WP_182125706.1">
    <property type="nucleotide sequence ID" value="NZ_JACGLS010000007.1"/>
</dbReference>
<keyword evidence="3" id="KW-1185">Reference proteome</keyword>
<dbReference type="AlphaFoldDB" id="A0A839AQ47"/>
<evidence type="ECO:0000259" key="1">
    <source>
        <dbReference type="Pfam" id="PF09346"/>
    </source>
</evidence>
<sequence>MKDLLLFRNKQINVTEFEKKNNLNLPPVYRSFISAFKPYFGFTNCLDESDNIEKEFMTHIFSSVKKENYEIDDDELSFESFIDLEDLLKYDSQKSYIEEFDLLPISYHGHGGSLFIGMKKDNLDKIYYAIDSYEFKFLADNIFDLLSQFRVVTVNYDFEKLDTNKLYKNWNEDFWRQKST</sequence>
<feature type="domain" description="Knr4/Smi1-like" evidence="1">
    <location>
        <begin position="13"/>
        <end position="147"/>
    </location>
</feature>
<evidence type="ECO:0000313" key="3">
    <source>
        <dbReference type="Proteomes" id="UP000563906"/>
    </source>
</evidence>
<dbReference type="InterPro" id="IPR018958">
    <property type="entry name" value="Knr4/Smi1-like_dom"/>
</dbReference>
<proteinExistence type="predicted"/>
<dbReference type="InterPro" id="IPR037883">
    <property type="entry name" value="Knr4/Smi1-like_sf"/>
</dbReference>
<dbReference type="EMBL" id="JACGLS010000007">
    <property type="protein sequence ID" value="MBA6157202.1"/>
    <property type="molecule type" value="Genomic_DNA"/>
</dbReference>
<comment type="caution">
    <text evidence="2">The sequence shown here is derived from an EMBL/GenBank/DDBJ whole genome shotgun (WGS) entry which is preliminary data.</text>
</comment>
<gene>
    <name evidence="2" type="ORF">H3Z83_11825</name>
</gene>